<dbReference type="InterPro" id="IPR011335">
    <property type="entry name" value="Restrct_endonuc-II-like"/>
</dbReference>
<keyword evidence="8 10" id="KW-0238">DNA-binding</keyword>
<evidence type="ECO:0000256" key="8">
    <source>
        <dbReference type="ARBA" id="ARBA00023125"/>
    </source>
</evidence>
<dbReference type="NCBIfam" id="NF008289">
    <property type="entry name" value="PRK11069.1"/>
    <property type="match status" value="1"/>
</dbReference>
<dbReference type="SUPFAM" id="SSF52540">
    <property type="entry name" value="P-loop containing nucleoside triphosphate hydrolases"/>
    <property type="match status" value="2"/>
</dbReference>
<dbReference type="SUPFAM" id="SSF52980">
    <property type="entry name" value="Restriction endonuclease-like"/>
    <property type="match status" value="1"/>
</dbReference>
<dbReference type="NCBIfam" id="TIGR01450">
    <property type="entry name" value="recC"/>
    <property type="match status" value="1"/>
</dbReference>
<dbReference type="GO" id="GO:0008854">
    <property type="term" value="F:exodeoxyribonuclease V activity"/>
    <property type="evidence" value="ECO:0007669"/>
    <property type="project" value="InterPro"/>
</dbReference>
<dbReference type="GO" id="GO:0003678">
    <property type="term" value="F:DNA helicase activity"/>
    <property type="evidence" value="ECO:0007669"/>
    <property type="project" value="UniProtKB-UniRule"/>
</dbReference>
<evidence type="ECO:0000256" key="3">
    <source>
        <dbReference type="ARBA" id="ARBA00022763"/>
    </source>
</evidence>
<dbReference type="Pfam" id="PF17946">
    <property type="entry name" value="RecC_C"/>
    <property type="match status" value="1"/>
</dbReference>
<dbReference type="InterPro" id="IPR041500">
    <property type="entry name" value="RecC_C"/>
</dbReference>
<dbReference type="Pfam" id="PF04257">
    <property type="entry name" value="Exonuc_V_gamma"/>
    <property type="match status" value="1"/>
</dbReference>
<accession>A0A0C3I7H4</accession>
<keyword evidence="4 10" id="KW-0378">Hydrolase</keyword>
<comment type="miscellaneous">
    <text evidence="10">In the RecBCD complex, RecB has a slow 3'-5' helicase, an exonuclease activity and loads RecA onto ssDNA, RecD has a fast 5'-3' helicase activity, while RecC stimulates the ATPase and processivity of the RecB helicase and contributes to recognition of the Chi site.</text>
</comment>
<dbReference type="RefSeq" id="WP_041156100.1">
    <property type="nucleotide sequence ID" value="NZ_CBCRVP010000001.1"/>
</dbReference>
<dbReference type="GO" id="GO:0005524">
    <property type="term" value="F:ATP binding"/>
    <property type="evidence" value="ECO:0007669"/>
    <property type="project" value="UniProtKB-UniRule"/>
</dbReference>
<name>A0A0C3I7H4_9VIBR</name>
<keyword evidence="5 10" id="KW-0347">Helicase</keyword>
<evidence type="ECO:0000256" key="2">
    <source>
        <dbReference type="ARBA" id="ARBA00022741"/>
    </source>
</evidence>
<reference evidence="12 13" key="1">
    <citation type="submission" date="2015-01" db="EMBL/GenBank/DDBJ databases">
        <title>Draft genome of Vibrio mytili type strain CAIM 528.</title>
        <authorList>
            <person name="Gonzalez-Castillo A."/>
            <person name="Gomez-Gil B."/>
            <person name="Enciso-Ibarra J."/>
        </authorList>
    </citation>
    <scope>NUCLEOTIDE SEQUENCE [LARGE SCALE GENOMIC DNA]</scope>
    <source>
        <strain evidence="12 13">CAIM 528</strain>
    </source>
</reference>
<dbReference type="HAMAP" id="MF_01486">
    <property type="entry name" value="RecC"/>
    <property type="match status" value="1"/>
</dbReference>
<protein>
    <recommendedName>
        <fullName evidence="10">RecBCD enzyme subunit RecC</fullName>
    </recommendedName>
    <alternativeName>
        <fullName evidence="10">Exonuclease V subunit RecC</fullName>
        <shortName evidence="10">ExoV subunit RecC</shortName>
    </alternativeName>
    <alternativeName>
        <fullName evidence="10">Helicase/nuclease RecBCD subunit RecC</fullName>
    </alternativeName>
</protein>
<dbReference type="Gene3D" id="3.40.50.10930">
    <property type="match status" value="1"/>
</dbReference>
<dbReference type="PANTHER" id="PTHR30591:SF1">
    <property type="entry name" value="RECBCD ENZYME SUBUNIT RECC"/>
    <property type="match status" value="1"/>
</dbReference>
<dbReference type="AlphaFoldDB" id="A0A0C3I7H4"/>
<evidence type="ECO:0000256" key="9">
    <source>
        <dbReference type="ARBA" id="ARBA00023204"/>
    </source>
</evidence>
<dbReference type="FunFam" id="3.40.50.300:FF:001153">
    <property type="entry name" value="RecBCD enzyme subunit RecC"/>
    <property type="match status" value="1"/>
</dbReference>
<dbReference type="GO" id="GO:0009338">
    <property type="term" value="C:exodeoxyribonuclease V complex"/>
    <property type="evidence" value="ECO:0007669"/>
    <property type="project" value="InterPro"/>
</dbReference>
<dbReference type="FunFam" id="1.10.10.160:FF:000003">
    <property type="entry name" value="RecBCD enzyme subunit RecC"/>
    <property type="match status" value="1"/>
</dbReference>
<dbReference type="PIRSF" id="PIRSF000980">
    <property type="entry name" value="RecC"/>
    <property type="match status" value="1"/>
</dbReference>
<proteinExistence type="inferred from homology"/>
<keyword evidence="13" id="KW-1185">Reference proteome</keyword>
<dbReference type="Gene3D" id="3.40.50.300">
    <property type="entry name" value="P-loop containing nucleotide triphosphate hydrolases"/>
    <property type="match status" value="2"/>
</dbReference>
<keyword evidence="3 10" id="KW-0227">DNA damage</keyword>
<dbReference type="PANTHER" id="PTHR30591">
    <property type="entry name" value="RECBCD ENZYME SUBUNIT RECC"/>
    <property type="match status" value="1"/>
</dbReference>
<dbReference type="InterPro" id="IPR006697">
    <property type="entry name" value="RecC"/>
</dbReference>
<keyword evidence="1 10" id="KW-0540">Nuclease</keyword>
<keyword evidence="9 10" id="KW-0234">DNA repair</keyword>
<organism evidence="12 13">
    <name type="scientific">Vibrio mytili</name>
    <dbReference type="NCBI Taxonomy" id="50718"/>
    <lineage>
        <taxon>Bacteria</taxon>
        <taxon>Pseudomonadati</taxon>
        <taxon>Pseudomonadota</taxon>
        <taxon>Gammaproteobacteria</taxon>
        <taxon>Vibrionales</taxon>
        <taxon>Vibrionaceae</taxon>
        <taxon>Vibrio</taxon>
    </lineage>
</organism>
<dbReference type="STRING" id="50718.SU60_14245"/>
<dbReference type="InterPro" id="IPR027417">
    <property type="entry name" value="P-loop_NTPase"/>
</dbReference>
<keyword evidence="7 10" id="KW-0067">ATP-binding</keyword>
<dbReference type="GO" id="GO:0003677">
    <property type="term" value="F:DNA binding"/>
    <property type="evidence" value="ECO:0007669"/>
    <property type="project" value="UniProtKB-UniRule"/>
</dbReference>
<dbReference type="Gene3D" id="1.10.10.990">
    <property type="match status" value="1"/>
</dbReference>
<gene>
    <name evidence="10 12" type="primary">recC</name>
    <name evidence="12" type="ORF">SU60_14245</name>
</gene>
<evidence type="ECO:0000256" key="7">
    <source>
        <dbReference type="ARBA" id="ARBA00022840"/>
    </source>
</evidence>
<keyword evidence="2 10" id="KW-0547">Nucleotide-binding</keyword>
<comment type="subunit">
    <text evidence="10">Heterotrimer of RecB, RecC and RecD. All subunits contribute to DNA-binding.</text>
</comment>
<evidence type="ECO:0000313" key="13">
    <source>
        <dbReference type="Proteomes" id="UP000031977"/>
    </source>
</evidence>
<evidence type="ECO:0000256" key="5">
    <source>
        <dbReference type="ARBA" id="ARBA00022806"/>
    </source>
</evidence>
<dbReference type="GO" id="GO:0000724">
    <property type="term" value="P:double-strand break repair via homologous recombination"/>
    <property type="evidence" value="ECO:0007669"/>
    <property type="project" value="UniProtKB-UniRule"/>
</dbReference>
<evidence type="ECO:0000256" key="10">
    <source>
        <dbReference type="HAMAP-Rule" id="MF_01486"/>
    </source>
</evidence>
<dbReference type="Gene3D" id="1.10.10.160">
    <property type="match status" value="1"/>
</dbReference>
<dbReference type="CDD" id="cd22353">
    <property type="entry name" value="RecC_C-like"/>
    <property type="match status" value="1"/>
</dbReference>
<evidence type="ECO:0000259" key="11">
    <source>
        <dbReference type="Pfam" id="PF17946"/>
    </source>
</evidence>
<dbReference type="Proteomes" id="UP000031977">
    <property type="component" value="Unassembled WGS sequence"/>
</dbReference>
<sequence length="1175" mass="133636">MFTVYHSNQVDVLKSLLVELIRISPLENPFEKEQILVQSPGMSQWLKMELAKEFGVAANIDFPLPATFIWEMFTQVLPDVPKRSAFNKEAMTWKLMHLLPGLLDQEAFSPLAQYLKDDSDHSKLYQLSEKIADIFDGYLVYRPEWIATWEAGQRVPELEGEHPWQPILWQALYDHTVALGQSPYHRANLYEHFIDTLENSTQSLQELNGNVTHLPKRLFVFGISSLPPRYMDALKAIGEHIDVHLMFTNPCRYYWGEVRDRKYLARLAAKHRQHVVWQDDHSEVRGETEQLKGSLEENVVDELHTDVVGNSLLASMGKLGRDNMYLLSQLESHEIEAFVDVARDSLLHQLQADILNLEEHQDDEQIDNSRHKQIVSLADKSLSVHACHSPMREVEVLHDQLLAMFDADPTLKPRDIIVMVADINAYSPAIQAVFGNAPGERFIPYSISDRTADQESPILAAFMQLVNLPNTRCLASELLELLETPAILQRFELSEDDFLQAKQWVEESGIRWGLDANTGSEFELPETRQNTWQFGIERMLLGYAMPDSAGLFETEQCSVSPYNEVQGMGAELAGKLAHFIQQISIYRSKLSHVETIDGWRETLVSLLDDFFSVELEGEMALKSIRDTLSQLKEQLADAVFDDALSPAIIRQYLQDKLSGTRVSQRFLAGQVNFCTLMPMRSIPFRTVCLLGMNDGVYPRSMPPEGFDLMTGRTKPGDRSRRDDDRYLFLEAVLSAQQTLYISYVGRSIQDNTERVPSVLVSELMEYCHQNYCLSSDKDTPVDESGDNLLQAIVTTHAMVPFSPSAFQGVNASYAKEWIPAALTQSSHSQSHIRGDFNRALDDYLLGATFPIELDLVELQRFWRLPVQYFFNRRLKVVFEPPLPVMEDDEPFVLGGLESYQMRDELLDTLLDTALTQPEKKADVLQHFMHEQRAQGKLPVGAFGDIEFETNRVQAEELVDKLAFLSGAPQEDLEIDLTFDSVFDSSFENNESEQKKVRLTGWLTQCYQSGLIRYRSGKIRAQDYLSAWIDHLAMSASGCAKKTHVIGYDRKEGAVHLIYPEIADAQYAKQLLAELVRLFFEGMTKPLPYFPKTALACVEAGFSRGHWADDEEKSLKKMADTFNDGYMTSGEGNNAYISRIWPAWNDELAEEVRLLTALVLQGARLAAQDAEDIKEK</sequence>
<comment type="similarity">
    <text evidence="10">Belongs to the RecC family.</text>
</comment>
<feature type="domain" description="RecC C-terminal" evidence="11">
    <location>
        <begin position="852"/>
        <end position="1100"/>
    </location>
</feature>
<dbReference type="OrthoDB" id="9762834at2"/>
<evidence type="ECO:0000256" key="1">
    <source>
        <dbReference type="ARBA" id="ARBA00022722"/>
    </source>
</evidence>
<evidence type="ECO:0000256" key="6">
    <source>
        <dbReference type="ARBA" id="ARBA00022839"/>
    </source>
</evidence>
<evidence type="ECO:0000313" key="12">
    <source>
        <dbReference type="EMBL" id="KIN10257.1"/>
    </source>
</evidence>
<comment type="caution">
    <text evidence="12">The sequence shown here is derived from an EMBL/GenBank/DDBJ whole genome shotgun (WGS) entry which is preliminary data.</text>
</comment>
<dbReference type="InterPro" id="IPR013986">
    <property type="entry name" value="DExx_box_DNA_helicase_dom_sf"/>
</dbReference>
<keyword evidence="6 10" id="KW-0269">Exonuclease</keyword>
<dbReference type="EMBL" id="JXOK01000053">
    <property type="protein sequence ID" value="KIN10257.1"/>
    <property type="molecule type" value="Genomic_DNA"/>
</dbReference>
<comment type="function">
    <text evidence="10">A helicase/nuclease that prepares dsDNA breaks (DSB) for recombinational DNA repair. Binds to DSBs and unwinds DNA via a highly rapid and processive ATP-dependent bidirectional helicase activity. Unwinds dsDNA until it encounters a Chi (crossover hotspot instigator) sequence from the 3' direction. Cuts ssDNA a few nucleotides 3' to the Chi site. The properties and activities of the enzyme are changed at Chi. The Chi-altered holoenzyme produces a long 3'-ssDNA overhang and facilitates RecA-binding to the ssDNA for homologous DNA recombination and repair. Holoenzyme degrades any linearized DNA that is unable to undergo homologous recombination. In the holoenzyme this subunit recognizes the wild-type Chi sequence, and when added to isolated RecB increases its ATP-dependent helicase processivity.</text>
</comment>
<evidence type="ECO:0000256" key="4">
    <source>
        <dbReference type="ARBA" id="ARBA00022801"/>
    </source>
</evidence>